<dbReference type="AlphaFoldDB" id="A0A6A6H1F8"/>
<sequence length="187" mass="20654">MAPMPWGRDALRSNLRALRRPDLMLCSSLTDVSQTYYVQRRSARRNLTKRAFHSFLTLVPTHKESRSKNRCLLIIELWRLMNPLAFRGRSRTLGPYTDCIAPPSPRADVDVAESVKPAGTCHPGTPVPVYSCDGREGMILTLASDVSSGNSFTVLGKSTGRPVSALIRRLRLSMPTTCANTSVSHIA</sequence>
<gene>
    <name evidence="1" type="ORF">EV356DRAFT_276631</name>
</gene>
<keyword evidence="2" id="KW-1185">Reference proteome</keyword>
<organism evidence="1 2">
    <name type="scientific">Viridothelium virens</name>
    <name type="common">Speckled blister lichen</name>
    <name type="synonym">Trypethelium virens</name>
    <dbReference type="NCBI Taxonomy" id="1048519"/>
    <lineage>
        <taxon>Eukaryota</taxon>
        <taxon>Fungi</taxon>
        <taxon>Dikarya</taxon>
        <taxon>Ascomycota</taxon>
        <taxon>Pezizomycotina</taxon>
        <taxon>Dothideomycetes</taxon>
        <taxon>Dothideomycetes incertae sedis</taxon>
        <taxon>Trypetheliales</taxon>
        <taxon>Trypetheliaceae</taxon>
        <taxon>Viridothelium</taxon>
    </lineage>
</organism>
<accession>A0A6A6H1F8</accession>
<protein>
    <submittedName>
        <fullName evidence="1">Uncharacterized protein</fullName>
    </submittedName>
</protein>
<dbReference type="Proteomes" id="UP000800092">
    <property type="component" value="Unassembled WGS sequence"/>
</dbReference>
<evidence type="ECO:0000313" key="2">
    <source>
        <dbReference type="Proteomes" id="UP000800092"/>
    </source>
</evidence>
<name>A0A6A6H1F8_VIRVR</name>
<evidence type="ECO:0000313" key="1">
    <source>
        <dbReference type="EMBL" id="KAF2231914.1"/>
    </source>
</evidence>
<dbReference type="EMBL" id="ML991821">
    <property type="protein sequence ID" value="KAF2231914.1"/>
    <property type="molecule type" value="Genomic_DNA"/>
</dbReference>
<reference evidence="1" key="1">
    <citation type="journal article" date="2020" name="Stud. Mycol.">
        <title>101 Dothideomycetes genomes: a test case for predicting lifestyles and emergence of pathogens.</title>
        <authorList>
            <person name="Haridas S."/>
            <person name="Albert R."/>
            <person name="Binder M."/>
            <person name="Bloem J."/>
            <person name="Labutti K."/>
            <person name="Salamov A."/>
            <person name="Andreopoulos B."/>
            <person name="Baker S."/>
            <person name="Barry K."/>
            <person name="Bills G."/>
            <person name="Bluhm B."/>
            <person name="Cannon C."/>
            <person name="Castanera R."/>
            <person name="Culley D."/>
            <person name="Daum C."/>
            <person name="Ezra D."/>
            <person name="Gonzalez J."/>
            <person name="Henrissat B."/>
            <person name="Kuo A."/>
            <person name="Liang C."/>
            <person name="Lipzen A."/>
            <person name="Lutzoni F."/>
            <person name="Magnuson J."/>
            <person name="Mondo S."/>
            <person name="Nolan M."/>
            <person name="Ohm R."/>
            <person name="Pangilinan J."/>
            <person name="Park H.-J."/>
            <person name="Ramirez L."/>
            <person name="Alfaro M."/>
            <person name="Sun H."/>
            <person name="Tritt A."/>
            <person name="Yoshinaga Y."/>
            <person name="Zwiers L.-H."/>
            <person name="Turgeon B."/>
            <person name="Goodwin S."/>
            <person name="Spatafora J."/>
            <person name="Crous P."/>
            <person name="Grigoriev I."/>
        </authorList>
    </citation>
    <scope>NUCLEOTIDE SEQUENCE</scope>
    <source>
        <strain evidence="1">Tuck. ex Michener</strain>
    </source>
</reference>
<proteinExistence type="predicted"/>